<reference evidence="1 2" key="1">
    <citation type="submission" date="2020-09" db="EMBL/GenBank/DDBJ databases">
        <title>De no assembly of potato wild relative species, Solanum commersonii.</title>
        <authorList>
            <person name="Cho K."/>
        </authorList>
    </citation>
    <scope>NUCLEOTIDE SEQUENCE [LARGE SCALE GENOMIC DNA]</scope>
    <source>
        <strain evidence="1">LZ3.2</strain>
        <tissue evidence="1">Leaf</tissue>
    </source>
</reference>
<dbReference type="Proteomes" id="UP000824120">
    <property type="component" value="Chromosome 6"/>
</dbReference>
<sequence length="62" mass="7132">MIEDGMKNERIKSLESLQSTSKALQLVLFDVERKKRKNLLRIPDPLLRSFDPSKTCAYHSGV</sequence>
<dbReference type="AlphaFoldDB" id="A0A9J5YK12"/>
<accession>A0A9J5YK12</accession>
<proteinExistence type="predicted"/>
<dbReference type="EMBL" id="JACXVP010000006">
    <property type="protein sequence ID" value="KAG5599508.1"/>
    <property type="molecule type" value="Genomic_DNA"/>
</dbReference>
<gene>
    <name evidence="1" type="ORF">H5410_030878</name>
</gene>
<organism evidence="1 2">
    <name type="scientific">Solanum commersonii</name>
    <name type="common">Commerson's wild potato</name>
    <name type="synonym">Commerson's nightshade</name>
    <dbReference type="NCBI Taxonomy" id="4109"/>
    <lineage>
        <taxon>Eukaryota</taxon>
        <taxon>Viridiplantae</taxon>
        <taxon>Streptophyta</taxon>
        <taxon>Embryophyta</taxon>
        <taxon>Tracheophyta</taxon>
        <taxon>Spermatophyta</taxon>
        <taxon>Magnoliopsida</taxon>
        <taxon>eudicotyledons</taxon>
        <taxon>Gunneridae</taxon>
        <taxon>Pentapetalae</taxon>
        <taxon>asterids</taxon>
        <taxon>lamiids</taxon>
        <taxon>Solanales</taxon>
        <taxon>Solanaceae</taxon>
        <taxon>Solanoideae</taxon>
        <taxon>Solaneae</taxon>
        <taxon>Solanum</taxon>
    </lineage>
</organism>
<evidence type="ECO:0000313" key="2">
    <source>
        <dbReference type="Proteomes" id="UP000824120"/>
    </source>
</evidence>
<dbReference type="OrthoDB" id="1302650at2759"/>
<protein>
    <submittedName>
        <fullName evidence="1">Uncharacterized protein</fullName>
    </submittedName>
</protein>
<comment type="caution">
    <text evidence="1">The sequence shown here is derived from an EMBL/GenBank/DDBJ whole genome shotgun (WGS) entry which is preliminary data.</text>
</comment>
<evidence type="ECO:0000313" key="1">
    <source>
        <dbReference type="EMBL" id="KAG5599508.1"/>
    </source>
</evidence>
<keyword evidence="2" id="KW-1185">Reference proteome</keyword>
<name>A0A9J5YK12_SOLCO</name>